<protein>
    <submittedName>
        <fullName evidence="1">Uncharacterized protein</fullName>
    </submittedName>
</protein>
<dbReference type="Proteomes" id="UP000256485">
    <property type="component" value="Unassembled WGS sequence"/>
</dbReference>
<dbReference type="EMBL" id="QTUC01000001">
    <property type="protein sequence ID" value="REF34893.1"/>
    <property type="molecule type" value="Genomic_DNA"/>
</dbReference>
<gene>
    <name evidence="1" type="ORF">DFJ64_0259</name>
</gene>
<accession>A0A3D9V285</accession>
<comment type="caution">
    <text evidence="1">The sequence shown here is derived from an EMBL/GenBank/DDBJ whole genome shotgun (WGS) entry which is preliminary data.</text>
</comment>
<evidence type="ECO:0000313" key="2">
    <source>
        <dbReference type="Proteomes" id="UP000256485"/>
    </source>
</evidence>
<name>A0A3D9V285_THECX</name>
<sequence>MDGGGAGGPAFPGAGGPACDAVPLCLSSSLTGGGADESVVTNRVHCWPSHQRYVSGSPNGSLYQPGAWSCMRSG</sequence>
<keyword evidence="2" id="KW-1185">Reference proteome</keyword>
<evidence type="ECO:0000313" key="1">
    <source>
        <dbReference type="EMBL" id="REF34893.1"/>
    </source>
</evidence>
<organism evidence="1 2">
    <name type="scientific">Thermasporomyces composti</name>
    <dbReference type="NCBI Taxonomy" id="696763"/>
    <lineage>
        <taxon>Bacteria</taxon>
        <taxon>Bacillati</taxon>
        <taxon>Actinomycetota</taxon>
        <taxon>Actinomycetes</taxon>
        <taxon>Propionibacteriales</taxon>
        <taxon>Nocardioidaceae</taxon>
        <taxon>Thermasporomyces</taxon>
    </lineage>
</organism>
<dbReference type="AlphaFoldDB" id="A0A3D9V285"/>
<proteinExistence type="predicted"/>
<reference evidence="1 2" key="1">
    <citation type="submission" date="2018-08" db="EMBL/GenBank/DDBJ databases">
        <title>Sequencing the genomes of 1000 actinobacteria strains.</title>
        <authorList>
            <person name="Klenk H.-P."/>
        </authorList>
    </citation>
    <scope>NUCLEOTIDE SEQUENCE [LARGE SCALE GENOMIC DNA]</scope>
    <source>
        <strain evidence="1 2">DSM 22891</strain>
    </source>
</reference>